<keyword evidence="2" id="KW-1185">Reference proteome</keyword>
<proteinExistence type="predicted"/>
<dbReference type="AlphaFoldDB" id="A0AAV1R8X2"/>
<dbReference type="Proteomes" id="UP001314170">
    <property type="component" value="Unassembled WGS sequence"/>
</dbReference>
<evidence type="ECO:0008006" key="3">
    <source>
        <dbReference type="Google" id="ProtNLM"/>
    </source>
</evidence>
<dbReference type="SUPFAM" id="SSF48452">
    <property type="entry name" value="TPR-like"/>
    <property type="match status" value="1"/>
</dbReference>
<dbReference type="EMBL" id="CAWUPB010000905">
    <property type="protein sequence ID" value="CAK7328930.1"/>
    <property type="molecule type" value="Genomic_DNA"/>
</dbReference>
<dbReference type="PANTHER" id="PTHR46284:SF5">
    <property type="entry name" value="PROTEIN KINESIN LIGHT CHAIN-RELATED 3"/>
    <property type="match status" value="1"/>
</dbReference>
<dbReference type="InterPro" id="IPR011990">
    <property type="entry name" value="TPR-like_helical_dom_sf"/>
</dbReference>
<organism evidence="1 2">
    <name type="scientific">Dovyalis caffra</name>
    <dbReference type="NCBI Taxonomy" id="77055"/>
    <lineage>
        <taxon>Eukaryota</taxon>
        <taxon>Viridiplantae</taxon>
        <taxon>Streptophyta</taxon>
        <taxon>Embryophyta</taxon>
        <taxon>Tracheophyta</taxon>
        <taxon>Spermatophyta</taxon>
        <taxon>Magnoliopsida</taxon>
        <taxon>eudicotyledons</taxon>
        <taxon>Gunneridae</taxon>
        <taxon>Pentapetalae</taxon>
        <taxon>rosids</taxon>
        <taxon>fabids</taxon>
        <taxon>Malpighiales</taxon>
        <taxon>Salicaceae</taxon>
        <taxon>Flacourtieae</taxon>
        <taxon>Dovyalis</taxon>
    </lineage>
</organism>
<comment type="caution">
    <text evidence="1">The sequence shown here is derived from an EMBL/GenBank/DDBJ whole genome shotgun (WGS) entry which is preliminary data.</text>
</comment>
<gene>
    <name evidence="1" type="ORF">DCAF_LOCUS6674</name>
</gene>
<dbReference type="Gene3D" id="1.25.40.10">
    <property type="entry name" value="Tetratricopeptide repeat domain"/>
    <property type="match status" value="1"/>
</dbReference>
<accession>A0AAV1R8X2</accession>
<protein>
    <recommendedName>
        <fullName evidence="3">Kinesin light chain</fullName>
    </recommendedName>
</protein>
<dbReference type="Pfam" id="PF13424">
    <property type="entry name" value="TPR_12"/>
    <property type="match status" value="1"/>
</dbReference>
<dbReference type="FunFam" id="1.25.40.10:FF:001025">
    <property type="entry name" value="Protein KINESIN LIGHT CHAIN-RELATED 2"/>
    <property type="match status" value="1"/>
</dbReference>
<reference evidence="1 2" key="1">
    <citation type="submission" date="2024-01" db="EMBL/GenBank/DDBJ databases">
        <authorList>
            <person name="Waweru B."/>
        </authorList>
    </citation>
    <scope>NUCLEOTIDE SEQUENCE [LARGE SCALE GENOMIC DNA]</scope>
</reference>
<evidence type="ECO:0000313" key="2">
    <source>
        <dbReference type="Proteomes" id="UP001314170"/>
    </source>
</evidence>
<dbReference type="PANTHER" id="PTHR46284">
    <property type="entry name" value="PROTEIN KINESIN LIGHT CHAIN-RELATED 3"/>
    <property type="match status" value="1"/>
</dbReference>
<evidence type="ECO:0000313" key="1">
    <source>
        <dbReference type="EMBL" id="CAK7328930.1"/>
    </source>
</evidence>
<name>A0AAV1R8X2_9ROSI</name>
<sequence>MNELDQAIKLLEKALKIYNDAPGHQSTIAGIEAQIGVMCYMLGNYSESYNSFKNAISKLRASGEKKSAFFGIALNQMGLSCVQRYAINEAAELFEEAKIVLEQECGPYHPDTLGVYSNLAGTYDAMGRLDDAIEILEYVVGMREEKLGTANPDVVDEKQRLAELLKEAGRVRSRKARSLENLLDGKSHDINKDGITDRIGGLQPKAFMCATILPNCACPASSLGEKIRRPSFMKVV</sequence>